<accession>A0AAV5CRS1</accession>
<sequence length="91" mass="9986">MELSTTEEPDMLFDENDIGDAGTRMNESAFMLVLDCNWAPPESDELASVTKELTPMLGPEELVVVTGAPLFMSLGTCPRLEYAPPDMEFQG</sequence>
<reference evidence="1" key="1">
    <citation type="journal article" date="2018" name="DNA Res.">
        <title>Multiple hybrid de novo genome assembly of finger millet, an orphan allotetraploid crop.</title>
        <authorList>
            <person name="Hatakeyama M."/>
            <person name="Aluri S."/>
            <person name="Balachadran M.T."/>
            <person name="Sivarajan S.R."/>
            <person name="Patrignani A."/>
            <person name="Gruter S."/>
            <person name="Poveda L."/>
            <person name="Shimizu-Inatsugi R."/>
            <person name="Baeten J."/>
            <person name="Francoijs K.J."/>
            <person name="Nataraja K.N."/>
            <person name="Reddy Y.A.N."/>
            <person name="Phadnis S."/>
            <person name="Ravikumar R.L."/>
            <person name="Schlapbach R."/>
            <person name="Sreeman S.M."/>
            <person name="Shimizu K.K."/>
        </authorList>
    </citation>
    <scope>NUCLEOTIDE SEQUENCE</scope>
</reference>
<gene>
    <name evidence="1" type="primary">ga18325</name>
    <name evidence="1" type="ORF">PR202_ga18325</name>
</gene>
<organism evidence="1 2">
    <name type="scientific">Eleusine coracana subsp. coracana</name>
    <dbReference type="NCBI Taxonomy" id="191504"/>
    <lineage>
        <taxon>Eukaryota</taxon>
        <taxon>Viridiplantae</taxon>
        <taxon>Streptophyta</taxon>
        <taxon>Embryophyta</taxon>
        <taxon>Tracheophyta</taxon>
        <taxon>Spermatophyta</taxon>
        <taxon>Magnoliopsida</taxon>
        <taxon>Liliopsida</taxon>
        <taxon>Poales</taxon>
        <taxon>Poaceae</taxon>
        <taxon>PACMAD clade</taxon>
        <taxon>Chloridoideae</taxon>
        <taxon>Cynodonteae</taxon>
        <taxon>Eleusininae</taxon>
        <taxon>Eleusine</taxon>
    </lineage>
</organism>
<reference evidence="1" key="2">
    <citation type="submission" date="2021-12" db="EMBL/GenBank/DDBJ databases">
        <title>Resequencing data analysis of finger millet.</title>
        <authorList>
            <person name="Hatakeyama M."/>
            <person name="Aluri S."/>
            <person name="Balachadran M.T."/>
            <person name="Sivarajan S.R."/>
            <person name="Poveda L."/>
            <person name="Shimizu-Inatsugi R."/>
            <person name="Schlapbach R."/>
            <person name="Sreeman S.M."/>
            <person name="Shimizu K.K."/>
        </authorList>
    </citation>
    <scope>NUCLEOTIDE SEQUENCE</scope>
</reference>
<comment type="caution">
    <text evidence="1">The sequence shown here is derived from an EMBL/GenBank/DDBJ whole genome shotgun (WGS) entry which is preliminary data.</text>
</comment>
<dbReference type="AlphaFoldDB" id="A0AAV5CRS1"/>
<dbReference type="EMBL" id="BQKI01000008">
    <property type="protein sequence ID" value="GJN01089.1"/>
    <property type="molecule type" value="Genomic_DNA"/>
</dbReference>
<keyword evidence="2" id="KW-1185">Reference proteome</keyword>
<proteinExistence type="predicted"/>
<dbReference type="Proteomes" id="UP001054889">
    <property type="component" value="Unassembled WGS sequence"/>
</dbReference>
<evidence type="ECO:0000313" key="2">
    <source>
        <dbReference type="Proteomes" id="UP001054889"/>
    </source>
</evidence>
<protein>
    <submittedName>
        <fullName evidence="1">Uncharacterized protein</fullName>
    </submittedName>
</protein>
<name>A0AAV5CRS1_ELECO</name>
<evidence type="ECO:0000313" key="1">
    <source>
        <dbReference type="EMBL" id="GJN01089.1"/>
    </source>
</evidence>